<dbReference type="AlphaFoldDB" id="M7ZUE8"/>
<gene>
    <name evidence="2" type="ORF">TRIUR3_30952</name>
</gene>
<organism evidence="2">
    <name type="scientific">Triticum urartu</name>
    <name type="common">Red wild einkorn</name>
    <name type="synonym">Crithodium urartu</name>
    <dbReference type="NCBI Taxonomy" id="4572"/>
    <lineage>
        <taxon>Eukaryota</taxon>
        <taxon>Viridiplantae</taxon>
        <taxon>Streptophyta</taxon>
        <taxon>Embryophyta</taxon>
        <taxon>Tracheophyta</taxon>
        <taxon>Spermatophyta</taxon>
        <taxon>Magnoliopsida</taxon>
        <taxon>Liliopsida</taxon>
        <taxon>Poales</taxon>
        <taxon>Poaceae</taxon>
        <taxon>BOP clade</taxon>
        <taxon>Pooideae</taxon>
        <taxon>Triticodae</taxon>
        <taxon>Triticeae</taxon>
        <taxon>Triticinae</taxon>
        <taxon>Triticum</taxon>
    </lineage>
</organism>
<feature type="compositionally biased region" description="Gly residues" evidence="1">
    <location>
        <begin position="114"/>
        <end position="126"/>
    </location>
</feature>
<protein>
    <submittedName>
        <fullName evidence="2">Uncharacterized protein</fullName>
    </submittedName>
</protein>
<accession>M7ZUE8</accession>
<feature type="compositionally biased region" description="Gly residues" evidence="1">
    <location>
        <begin position="145"/>
        <end position="157"/>
    </location>
</feature>
<dbReference type="EMBL" id="KD071830">
    <property type="protein sequence ID" value="EMS63251.1"/>
    <property type="molecule type" value="Genomic_DNA"/>
</dbReference>
<sequence length="229" mass="23678">MGKGLGAVLFSPSSLDAQFGTPYPRSAGFDTDKARGRPPGHAGAGRGRGTGMRGEGQVTSHASPGRNGRRILSAQAVAAGAGVRTGGKDRRWRVAERHGWLAGEEEEGGRREGGSPGKGGGHGGGLARLARTQQVKWRCGSQPEEGGGVGRDFGGAGRRWRRGVGARREAAARDPACAPRQSAVVVGVGIGGGCAGAWASRRGGWRLDWGRSDTSISKHVDIFFDLAFA</sequence>
<feature type="region of interest" description="Disordered" evidence="1">
    <location>
        <begin position="138"/>
        <end position="157"/>
    </location>
</feature>
<reference evidence="2" key="1">
    <citation type="journal article" date="2013" name="Nature">
        <title>Draft genome of the wheat A-genome progenitor Triticum urartu.</title>
        <authorList>
            <person name="Ling H.Q."/>
            <person name="Zhao S."/>
            <person name="Liu D."/>
            <person name="Wang J."/>
            <person name="Sun H."/>
            <person name="Zhang C."/>
            <person name="Fan H."/>
            <person name="Li D."/>
            <person name="Dong L."/>
            <person name="Tao Y."/>
            <person name="Gao C."/>
            <person name="Wu H."/>
            <person name="Li Y."/>
            <person name="Cui Y."/>
            <person name="Guo X."/>
            <person name="Zheng S."/>
            <person name="Wang B."/>
            <person name="Yu K."/>
            <person name="Liang Q."/>
            <person name="Yang W."/>
            <person name="Lou X."/>
            <person name="Chen J."/>
            <person name="Feng M."/>
            <person name="Jian J."/>
            <person name="Zhang X."/>
            <person name="Luo G."/>
            <person name="Jiang Y."/>
            <person name="Liu J."/>
            <person name="Wang Z."/>
            <person name="Sha Y."/>
            <person name="Zhang B."/>
            <person name="Wu H."/>
            <person name="Tang D."/>
            <person name="Shen Q."/>
            <person name="Xue P."/>
            <person name="Zou S."/>
            <person name="Wang X."/>
            <person name="Liu X."/>
            <person name="Wang F."/>
            <person name="Yang Y."/>
            <person name="An X."/>
            <person name="Dong Z."/>
            <person name="Zhang K."/>
            <person name="Zhang X."/>
            <person name="Luo M.C."/>
            <person name="Dvorak J."/>
            <person name="Tong Y."/>
            <person name="Wang J."/>
            <person name="Yang H."/>
            <person name="Li Z."/>
            <person name="Wang D."/>
            <person name="Zhang A."/>
            <person name="Wang J."/>
        </authorList>
    </citation>
    <scope>NUCLEOTIDE SEQUENCE</scope>
</reference>
<feature type="compositionally biased region" description="Gly residues" evidence="1">
    <location>
        <begin position="42"/>
        <end position="54"/>
    </location>
</feature>
<evidence type="ECO:0000256" key="1">
    <source>
        <dbReference type="SAM" id="MobiDB-lite"/>
    </source>
</evidence>
<name>M7ZUE8_TRIUA</name>
<feature type="region of interest" description="Disordered" evidence="1">
    <location>
        <begin position="100"/>
        <end position="126"/>
    </location>
</feature>
<feature type="region of interest" description="Disordered" evidence="1">
    <location>
        <begin position="14"/>
        <end position="70"/>
    </location>
</feature>
<proteinExistence type="predicted"/>
<evidence type="ECO:0000313" key="2">
    <source>
        <dbReference type="EMBL" id="EMS63251.1"/>
    </source>
</evidence>